<evidence type="ECO:0000256" key="2">
    <source>
        <dbReference type="SAM" id="MobiDB-lite"/>
    </source>
</evidence>
<dbReference type="PATRIC" id="fig|1938.6.peg.430"/>
<organism evidence="3 4">
    <name type="scientific">Streptomyces viridochromogenes</name>
    <dbReference type="NCBI Taxonomy" id="1938"/>
    <lineage>
        <taxon>Bacteria</taxon>
        <taxon>Bacillati</taxon>
        <taxon>Actinomycetota</taxon>
        <taxon>Actinomycetes</taxon>
        <taxon>Kitasatosporales</taxon>
        <taxon>Streptomycetaceae</taxon>
        <taxon>Streptomyces</taxon>
    </lineage>
</organism>
<accession>A0A0L8LE90</accession>
<name>A0A0L8LE90_STRVR</name>
<proteinExistence type="inferred from homology"/>
<dbReference type="AlphaFoldDB" id="A0A0L8LE90"/>
<feature type="compositionally biased region" description="Low complexity" evidence="2">
    <location>
        <begin position="34"/>
        <end position="61"/>
    </location>
</feature>
<dbReference type="PANTHER" id="PTHR28047:SF5">
    <property type="entry name" value="PROTEIN DCG1"/>
    <property type="match status" value="1"/>
</dbReference>
<evidence type="ECO:0000313" key="3">
    <source>
        <dbReference type="EMBL" id="KOG36356.1"/>
    </source>
</evidence>
<dbReference type="InterPro" id="IPR052186">
    <property type="entry name" value="Hydantoin_racemase-like"/>
</dbReference>
<dbReference type="PANTHER" id="PTHR28047">
    <property type="entry name" value="PROTEIN DCG1"/>
    <property type="match status" value="1"/>
</dbReference>
<dbReference type="OrthoDB" id="9791723at2"/>
<dbReference type="Gene3D" id="3.40.50.12500">
    <property type="match status" value="1"/>
</dbReference>
<reference evidence="3 4" key="1">
    <citation type="submission" date="2015-06" db="EMBL/GenBank/DDBJ databases">
        <authorList>
            <person name="Hoefler B.C."/>
            <person name="Straight P.D."/>
        </authorList>
    </citation>
    <scope>NUCLEOTIDE SEQUENCE [LARGE SCALE GENOMIC DNA]</scope>
    <source>
        <strain evidence="3 4">NRRL 3427</strain>
    </source>
</reference>
<dbReference type="Proteomes" id="UP000037023">
    <property type="component" value="Unassembled WGS sequence"/>
</dbReference>
<dbReference type="GO" id="GO:0047661">
    <property type="term" value="F:amino-acid racemase activity"/>
    <property type="evidence" value="ECO:0007669"/>
    <property type="project" value="InterPro"/>
</dbReference>
<dbReference type="EMBL" id="LGUP01000006">
    <property type="protein sequence ID" value="KOG36356.1"/>
    <property type="molecule type" value="Genomic_DNA"/>
</dbReference>
<comment type="similarity">
    <text evidence="1">Belongs to the HyuE racemase family.</text>
</comment>
<evidence type="ECO:0000313" key="4">
    <source>
        <dbReference type="Proteomes" id="UP000037023"/>
    </source>
</evidence>
<protein>
    <recommendedName>
        <fullName evidence="5">Hydantoin racemase</fullName>
    </recommendedName>
</protein>
<dbReference type="RefSeq" id="WP_033203910.1">
    <property type="nucleotide sequence ID" value="NZ_LGUP01000006.1"/>
</dbReference>
<gene>
    <name evidence="3" type="ORF">ADK34_02005</name>
</gene>
<dbReference type="Pfam" id="PF01177">
    <property type="entry name" value="Asp_Glu_race"/>
    <property type="match status" value="1"/>
</dbReference>
<feature type="region of interest" description="Disordered" evidence="2">
    <location>
        <begin position="23"/>
        <end position="61"/>
    </location>
</feature>
<evidence type="ECO:0008006" key="5">
    <source>
        <dbReference type="Google" id="ProtNLM"/>
    </source>
</evidence>
<evidence type="ECO:0000256" key="1">
    <source>
        <dbReference type="ARBA" id="ARBA00038414"/>
    </source>
</evidence>
<dbReference type="InterPro" id="IPR015942">
    <property type="entry name" value="Asp/Glu/hydantoin_racemase"/>
</dbReference>
<sequence length="263" mass="26387">MVLVNPNTSTATTAMMTTIARRSLDTTPPPPAPATCSHPAHAPASRTHPVHAPAARTHPTHAPAACAHPVHAPAALAVRGVTVSRGPGMLTDPAALRAAAPEVLAAGLRAVAEGDCAALLVAAFGDPGVEELRAATEVPVVGLGEAALAEAAADGTPFGIATTTPLLADAITERVAALGLADRYTGLRLTAGAPERLSADPALLLDRLERAVRACAERDGARAVVIGGGPLGEAADELRARCAIPVVAPIPAAIRAITRMLTA</sequence>
<comment type="caution">
    <text evidence="3">The sequence shown here is derived from an EMBL/GenBank/DDBJ whole genome shotgun (WGS) entry which is preliminary data.</text>
</comment>
<dbReference type="InterPro" id="IPR053714">
    <property type="entry name" value="Iso_Racemase_Enz_sf"/>
</dbReference>